<dbReference type="PIRSF" id="PIRSF018266">
    <property type="entry name" value="FecR"/>
    <property type="match status" value="1"/>
</dbReference>
<protein>
    <submittedName>
        <fullName evidence="4">DUF4974 domain-containing protein</fullName>
    </submittedName>
</protein>
<dbReference type="RefSeq" id="WP_136835320.1">
    <property type="nucleotide sequence ID" value="NZ_SWBQ01000002.1"/>
</dbReference>
<sequence length="383" mass="42816">MKRTNAEELLIKYAEGRCTNEERLLVEAGFVTDFKKHYKEVSAEETEAAHLKIKSRLDEYVLSKPKARKVILWQAMVAVAAVVMIMMGIYFFKAPRPIVNRHTEIVNKNDVAPGKMGATLTLANGKKIRLSEAANGQLAVESGVSISKTSEGQVVYKSTDQSSAPVSQNTMSTEKGETYMLTLPDGSKVWLNAASSITYNAGLVESGKRKVKLTGEGYFEVAKDKMHPFVVQTGNQEVEVLGTHFNINAYLDEQSVNTTLVEGAVRVTSQQEVFKLKPGQQTLVSYRPGQRVQVINNADIGGIIAWKNGLFKFHKASLRDVMRQLSRWYNVEVKYNGEISNRVFTGEITRNVNLSQILELLRFLDLEFIISQKNQKTTITVTQ</sequence>
<dbReference type="Gene3D" id="2.60.120.1440">
    <property type="match status" value="1"/>
</dbReference>
<dbReference type="Pfam" id="PF16344">
    <property type="entry name" value="FecR_C"/>
    <property type="match status" value="1"/>
</dbReference>
<dbReference type="Pfam" id="PF04773">
    <property type="entry name" value="FecR"/>
    <property type="match status" value="1"/>
</dbReference>
<organism evidence="4 5">
    <name type="scientific">Pedobacter frigoris</name>
    <dbReference type="NCBI Taxonomy" id="2571272"/>
    <lineage>
        <taxon>Bacteria</taxon>
        <taxon>Pseudomonadati</taxon>
        <taxon>Bacteroidota</taxon>
        <taxon>Sphingobacteriia</taxon>
        <taxon>Sphingobacteriales</taxon>
        <taxon>Sphingobacteriaceae</taxon>
        <taxon>Pedobacter</taxon>
    </lineage>
</organism>
<name>A0A4U1CI38_9SPHI</name>
<accession>A0A4U1CI38</accession>
<keyword evidence="5" id="KW-1185">Reference proteome</keyword>
<keyword evidence="1" id="KW-0812">Transmembrane</keyword>
<dbReference type="PANTHER" id="PTHR30273">
    <property type="entry name" value="PERIPLASMIC SIGNAL SENSOR AND SIGMA FACTOR ACTIVATOR FECR-RELATED"/>
    <property type="match status" value="1"/>
</dbReference>
<comment type="caution">
    <text evidence="4">The sequence shown here is derived from an EMBL/GenBank/DDBJ whole genome shotgun (WGS) entry which is preliminary data.</text>
</comment>
<dbReference type="PANTHER" id="PTHR30273:SF2">
    <property type="entry name" value="PROTEIN FECR"/>
    <property type="match status" value="1"/>
</dbReference>
<dbReference type="OrthoDB" id="1099963at2"/>
<feature type="domain" description="Protein FecR C-terminal" evidence="3">
    <location>
        <begin position="311"/>
        <end position="373"/>
    </location>
</feature>
<evidence type="ECO:0000256" key="1">
    <source>
        <dbReference type="SAM" id="Phobius"/>
    </source>
</evidence>
<reference evidence="4 5" key="1">
    <citation type="submission" date="2019-04" db="EMBL/GenBank/DDBJ databases">
        <title>Pedobacter sp. RP-3-15 sp. nov., isolated from Arctic soil.</title>
        <authorList>
            <person name="Dahal R.H."/>
            <person name="Kim D.-U."/>
        </authorList>
    </citation>
    <scope>NUCLEOTIDE SEQUENCE [LARGE SCALE GENOMIC DNA]</scope>
    <source>
        <strain evidence="4 5">RP-3-15</strain>
    </source>
</reference>
<keyword evidence="1" id="KW-0472">Membrane</keyword>
<dbReference type="Gene3D" id="3.55.50.30">
    <property type="match status" value="1"/>
</dbReference>
<dbReference type="InterPro" id="IPR032508">
    <property type="entry name" value="FecR_C"/>
</dbReference>
<dbReference type="InterPro" id="IPR006860">
    <property type="entry name" value="FecR"/>
</dbReference>
<dbReference type="GO" id="GO:0016989">
    <property type="term" value="F:sigma factor antagonist activity"/>
    <property type="evidence" value="ECO:0007669"/>
    <property type="project" value="TreeGrafter"/>
</dbReference>
<feature type="domain" description="FecR protein" evidence="2">
    <location>
        <begin position="170"/>
        <end position="266"/>
    </location>
</feature>
<gene>
    <name evidence="4" type="ORF">FA047_07205</name>
</gene>
<evidence type="ECO:0000313" key="5">
    <source>
        <dbReference type="Proteomes" id="UP000307244"/>
    </source>
</evidence>
<dbReference type="InterPro" id="IPR012373">
    <property type="entry name" value="Ferrdict_sens_TM"/>
</dbReference>
<dbReference type="Proteomes" id="UP000307244">
    <property type="component" value="Unassembled WGS sequence"/>
</dbReference>
<evidence type="ECO:0000259" key="3">
    <source>
        <dbReference type="Pfam" id="PF16344"/>
    </source>
</evidence>
<keyword evidence="1" id="KW-1133">Transmembrane helix</keyword>
<dbReference type="EMBL" id="SWBQ01000002">
    <property type="protein sequence ID" value="TKC07047.1"/>
    <property type="molecule type" value="Genomic_DNA"/>
</dbReference>
<feature type="transmembrane region" description="Helical" evidence="1">
    <location>
        <begin position="70"/>
        <end position="92"/>
    </location>
</feature>
<evidence type="ECO:0000313" key="4">
    <source>
        <dbReference type="EMBL" id="TKC07047.1"/>
    </source>
</evidence>
<dbReference type="AlphaFoldDB" id="A0A4U1CI38"/>
<evidence type="ECO:0000259" key="2">
    <source>
        <dbReference type="Pfam" id="PF04773"/>
    </source>
</evidence>
<proteinExistence type="predicted"/>